<accession>A0A1G4G8X8</accession>
<evidence type="ECO:0000313" key="1">
    <source>
        <dbReference type="EMBL" id="SCM59009.1"/>
    </source>
</evidence>
<sequence length="195" mass="23044">MENIVHHNPNTNVVDELFLNSPNYFKFEQTEEHPKKENTLYLTIKQKWFDEIVAGRKNVEYRDIKETTMKKYLDLTVRGDNTILVNEHLPVDGLLGIFEYNNGIFCYVPRIYQYLNLAVGYKKDRDTALIRVKGACIMPYRLEDGRIYRFNDEMIEGVETMSQGEFIKTSYRENGELCYWTIGYQLGEIVELDKK</sequence>
<organism evidence="1 2">
    <name type="scientific">Petrimonas mucosa</name>
    <dbReference type="NCBI Taxonomy" id="1642646"/>
    <lineage>
        <taxon>Bacteria</taxon>
        <taxon>Pseudomonadati</taxon>
        <taxon>Bacteroidota</taxon>
        <taxon>Bacteroidia</taxon>
        <taxon>Bacteroidales</taxon>
        <taxon>Dysgonomonadaceae</taxon>
        <taxon>Petrimonas</taxon>
    </lineage>
</organism>
<name>A0A1G4G8X8_9BACT</name>
<dbReference type="STRING" id="1642646.ING2E5A_2196"/>
<dbReference type="EMBL" id="LT608328">
    <property type="protein sequence ID" value="SCM59009.1"/>
    <property type="molecule type" value="Genomic_DNA"/>
</dbReference>
<evidence type="ECO:0008006" key="3">
    <source>
        <dbReference type="Google" id="ProtNLM"/>
    </source>
</evidence>
<dbReference type="RefSeq" id="WP_083373305.1">
    <property type="nucleotide sequence ID" value="NZ_LT608328.1"/>
</dbReference>
<proteinExistence type="predicted"/>
<keyword evidence="2" id="KW-1185">Reference proteome</keyword>
<dbReference type="AlphaFoldDB" id="A0A1G4G8X8"/>
<reference evidence="1 2" key="1">
    <citation type="submission" date="2016-08" db="EMBL/GenBank/DDBJ databases">
        <authorList>
            <person name="Seilhamer J.J."/>
        </authorList>
    </citation>
    <scope>NUCLEOTIDE SEQUENCE [LARGE SCALE GENOMIC DNA]</scope>
    <source>
        <strain evidence="1">ING2-E5A</strain>
    </source>
</reference>
<dbReference type="KEGG" id="pmuc:ING2E5A_2196"/>
<dbReference type="Proteomes" id="UP000178485">
    <property type="component" value="Chromosome i"/>
</dbReference>
<evidence type="ECO:0000313" key="2">
    <source>
        <dbReference type="Proteomes" id="UP000178485"/>
    </source>
</evidence>
<gene>
    <name evidence="1" type="ORF">ING2E5A_2196</name>
</gene>
<protein>
    <recommendedName>
        <fullName evidence="3">ASCH domain-containing protein</fullName>
    </recommendedName>
</protein>